<dbReference type="InterPro" id="IPR024775">
    <property type="entry name" value="DinB-like"/>
</dbReference>
<evidence type="ECO:0000259" key="1">
    <source>
        <dbReference type="Pfam" id="PF12867"/>
    </source>
</evidence>
<dbReference type="SUPFAM" id="SSF109854">
    <property type="entry name" value="DinB/YfiT-like putative metalloenzymes"/>
    <property type="match status" value="1"/>
</dbReference>
<name>A0ABW3NKW6_9BACI</name>
<protein>
    <submittedName>
        <fullName evidence="2">DinB family protein</fullName>
    </submittedName>
</protein>
<reference evidence="3" key="1">
    <citation type="journal article" date="2019" name="Int. J. Syst. Evol. Microbiol.">
        <title>The Global Catalogue of Microorganisms (GCM) 10K type strain sequencing project: providing services to taxonomists for standard genome sequencing and annotation.</title>
        <authorList>
            <consortium name="The Broad Institute Genomics Platform"/>
            <consortium name="The Broad Institute Genome Sequencing Center for Infectious Disease"/>
            <person name="Wu L."/>
            <person name="Ma J."/>
        </authorList>
    </citation>
    <scope>NUCLEOTIDE SEQUENCE [LARGE SCALE GENOMIC DNA]</scope>
    <source>
        <strain evidence="3">CCUG 56608</strain>
    </source>
</reference>
<organism evidence="2 3">
    <name type="scientific">Oceanobacillus locisalsi</name>
    <dbReference type="NCBI Taxonomy" id="546107"/>
    <lineage>
        <taxon>Bacteria</taxon>
        <taxon>Bacillati</taxon>
        <taxon>Bacillota</taxon>
        <taxon>Bacilli</taxon>
        <taxon>Bacillales</taxon>
        <taxon>Bacillaceae</taxon>
        <taxon>Oceanobacillus</taxon>
    </lineage>
</organism>
<evidence type="ECO:0000313" key="2">
    <source>
        <dbReference type="EMBL" id="MFD1067984.1"/>
    </source>
</evidence>
<gene>
    <name evidence="2" type="ORF">ACFQ19_18460</name>
</gene>
<proteinExistence type="predicted"/>
<dbReference type="Proteomes" id="UP001597041">
    <property type="component" value="Unassembled WGS sequence"/>
</dbReference>
<dbReference type="EMBL" id="JBHTKK010000033">
    <property type="protein sequence ID" value="MFD1067984.1"/>
    <property type="molecule type" value="Genomic_DNA"/>
</dbReference>
<dbReference type="InterPro" id="IPR034660">
    <property type="entry name" value="DinB/YfiT-like"/>
</dbReference>
<keyword evidence="3" id="KW-1185">Reference proteome</keyword>
<dbReference type="Pfam" id="PF12867">
    <property type="entry name" value="DinB_2"/>
    <property type="match status" value="1"/>
</dbReference>
<dbReference type="Gene3D" id="1.20.120.450">
    <property type="entry name" value="dinb family like domain"/>
    <property type="match status" value="1"/>
</dbReference>
<feature type="domain" description="DinB-like" evidence="1">
    <location>
        <begin position="21"/>
        <end position="160"/>
    </location>
</feature>
<comment type="caution">
    <text evidence="2">The sequence shown here is derived from an EMBL/GenBank/DDBJ whole genome shotgun (WGS) entry which is preliminary data.</text>
</comment>
<sequence>MILDLKGPSKMDPVVSMLYGALENNYHRLKTIVADMSQEEIDYKGPEQKYNSTAQLIRHLAYIDLNWFYRIKGGSIPEELENKYGPMLDENNEIPPIYDVSLKKLLSDYDEVFDMLQSICYQLKDNQLNTIVHYEDGKEATIRWGIWHLADHNRYHQAHINQLRKWFKEERVNK</sequence>
<evidence type="ECO:0000313" key="3">
    <source>
        <dbReference type="Proteomes" id="UP001597041"/>
    </source>
</evidence>
<dbReference type="RefSeq" id="WP_379594158.1">
    <property type="nucleotide sequence ID" value="NZ_JBHTKK010000033.1"/>
</dbReference>
<accession>A0ABW3NKW6</accession>